<dbReference type="AlphaFoldDB" id="A0A501Q0M5"/>
<dbReference type="RefSeq" id="WP_140002658.1">
    <property type="nucleotide sequence ID" value="NZ_VFJE01000056.1"/>
</dbReference>
<keyword evidence="2" id="KW-0812">Transmembrane</keyword>
<proteinExistence type="predicted"/>
<keyword evidence="5" id="KW-1185">Reference proteome</keyword>
<dbReference type="InterPro" id="IPR022187">
    <property type="entry name" value="Conjug_transposon_TraM"/>
</dbReference>
<evidence type="ECO:0000313" key="5">
    <source>
        <dbReference type="Proteomes" id="UP000319175"/>
    </source>
</evidence>
<keyword evidence="2" id="KW-1133">Transmembrane helix</keyword>
<dbReference type="Proteomes" id="UP000319175">
    <property type="component" value="Unassembled WGS sequence"/>
</dbReference>
<evidence type="ECO:0000256" key="2">
    <source>
        <dbReference type="SAM" id="Phobius"/>
    </source>
</evidence>
<reference evidence="4 5" key="1">
    <citation type="submission" date="2019-06" db="EMBL/GenBank/DDBJ databases">
        <title>Flavobacterium sp. MaA-Y11 from geoumgang.</title>
        <authorList>
            <person name="Jeong S."/>
        </authorList>
    </citation>
    <scope>NUCLEOTIDE SEQUENCE [LARGE SCALE GENOMIC DNA]</scope>
    <source>
        <strain evidence="4 5">MaA-Y11</strain>
    </source>
</reference>
<sequence length="440" mass="48385">MKENEKRVSVLVEEADQSRASNLPDDKKSSKEQLKKPVIFILMGIVFLGCMYLIFKPSSDKKEIENIGLNDAVPQASEAGMQADKQKAYEQEMLEQKDQEKRNALTTLSDYWNEDNSSKDNQDTLAEQEDQSTGFGNNPGRSANPALNSYRNSQSALGSFYKDDNNETQELRRQLDELKEKLADKDVPKSVTVDDQLALMEKSYQMAAKYLPTGTSTGEVSPNKGSTASASTQKEYFVAFAPAGKNAVSALYREPSDSTFLADWNANKNRNFYTPGSVQQIAQPKNSVKACIQETQTIIGESGVRLRLLEPAQTPNRTIPQGTLLTAIAKFQGGRLQMKITSIELDGNIIPVDITIYDLDGQQGLYVPYSPEMNALTEMAGNMSQTSGTSLMLTQSAGQQVAADLSRGVVQGIAGYFSKKVKTPKVTLKAGYQVFLVSKK</sequence>
<feature type="region of interest" description="Disordered" evidence="1">
    <location>
        <begin position="1"/>
        <end position="29"/>
    </location>
</feature>
<gene>
    <name evidence="4" type="primary">traM</name>
    <name evidence="4" type="ORF">FJA49_17475</name>
</gene>
<protein>
    <submittedName>
        <fullName evidence="4">Conjugative transposon protein TraM</fullName>
    </submittedName>
</protein>
<dbReference type="OrthoDB" id="1311366at2"/>
<evidence type="ECO:0000259" key="3">
    <source>
        <dbReference type="Pfam" id="PF12508"/>
    </source>
</evidence>
<dbReference type="NCBIfam" id="TIGR03779">
    <property type="entry name" value="Bac_Flav_CT_M"/>
    <property type="match status" value="1"/>
</dbReference>
<dbReference type="InterPro" id="IPR055407">
    <property type="entry name" value="TraM_C"/>
</dbReference>
<name>A0A501Q0M5_9FLAO</name>
<dbReference type="EMBL" id="VFJE01000056">
    <property type="protein sequence ID" value="TPD65968.1"/>
    <property type="molecule type" value="Genomic_DNA"/>
</dbReference>
<accession>A0A501Q0M5</accession>
<feature type="region of interest" description="Disordered" evidence="1">
    <location>
        <begin position="108"/>
        <end position="150"/>
    </location>
</feature>
<feature type="compositionally biased region" description="Polar residues" evidence="1">
    <location>
        <begin position="131"/>
        <end position="150"/>
    </location>
</feature>
<evidence type="ECO:0000313" key="4">
    <source>
        <dbReference type="EMBL" id="TPD65968.1"/>
    </source>
</evidence>
<dbReference type="Pfam" id="PF12508">
    <property type="entry name" value="Transposon_TraM"/>
    <property type="match status" value="1"/>
</dbReference>
<keyword evidence="2" id="KW-0472">Membrane</keyword>
<feature type="transmembrane region" description="Helical" evidence="2">
    <location>
        <begin position="37"/>
        <end position="55"/>
    </location>
</feature>
<comment type="caution">
    <text evidence="4">The sequence shown here is derived from an EMBL/GenBank/DDBJ whole genome shotgun (WGS) entry which is preliminary data.</text>
</comment>
<feature type="domain" description="Conjugative transposon TraM C-terminal" evidence="3">
    <location>
        <begin position="288"/>
        <end position="437"/>
    </location>
</feature>
<organism evidence="4 5">
    <name type="scientific">Flavobacterium microcysteis</name>
    <dbReference type="NCBI Taxonomy" id="2596891"/>
    <lineage>
        <taxon>Bacteria</taxon>
        <taxon>Pseudomonadati</taxon>
        <taxon>Bacteroidota</taxon>
        <taxon>Flavobacteriia</taxon>
        <taxon>Flavobacteriales</taxon>
        <taxon>Flavobacteriaceae</taxon>
        <taxon>Flavobacterium</taxon>
    </lineage>
</organism>
<evidence type="ECO:0000256" key="1">
    <source>
        <dbReference type="SAM" id="MobiDB-lite"/>
    </source>
</evidence>